<feature type="compositionally biased region" description="Basic and acidic residues" evidence="1">
    <location>
        <begin position="95"/>
        <end position="111"/>
    </location>
</feature>
<proteinExistence type="predicted"/>
<gene>
    <name evidence="2" type="ORF">DFR74_106162</name>
</gene>
<name>A0A366DJM2_9NOCA</name>
<dbReference type="AlphaFoldDB" id="A0A366DJM2"/>
<keyword evidence="3" id="KW-1185">Reference proteome</keyword>
<evidence type="ECO:0000256" key="1">
    <source>
        <dbReference type="SAM" id="MobiDB-lite"/>
    </source>
</evidence>
<sequence>MYADLRRFDSTVRAARAMGAEAREFLSGVRRLRTEKHSLASVDVAVISGMKTNVLECTQRPAINRAHRITAETLDRGRFVPAPGFLSDRRMVLTRDRDRRSAPVRPAERSSRRSCGRAPALGTPLRAPGPEGVSDEPRQLPKRASTDEASCDAVPSSARWVMAGAISRPWWAIACA</sequence>
<evidence type="ECO:0000313" key="2">
    <source>
        <dbReference type="EMBL" id="RBO90277.1"/>
    </source>
</evidence>
<reference evidence="2 3" key="1">
    <citation type="submission" date="2018-06" db="EMBL/GenBank/DDBJ databases">
        <title>Genomic Encyclopedia of Type Strains, Phase IV (KMG-IV): sequencing the most valuable type-strain genomes for metagenomic binning, comparative biology and taxonomic classification.</title>
        <authorList>
            <person name="Goeker M."/>
        </authorList>
    </citation>
    <scope>NUCLEOTIDE SEQUENCE [LARGE SCALE GENOMIC DNA]</scope>
    <source>
        <strain evidence="2 3">DSM 44599</strain>
    </source>
</reference>
<feature type="region of interest" description="Disordered" evidence="1">
    <location>
        <begin position="95"/>
        <end position="151"/>
    </location>
</feature>
<dbReference type="Proteomes" id="UP000252586">
    <property type="component" value="Unassembled WGS sequence"/>
</dbReference>
<comment type="caution">
    <text evidence="2">The sequence shown here is derived from an EMBL/GenBank/DDBJ whole genome shotgun (WGS) entry which is preliminary data.</text>
</comment>
<dbReference type="EMBL" id="QNRE01000006">
    <property type="protein sequence ID" value="RBO90277.1"/>
    <property type="molecule type" value="Genomic_DNA"/>
</dbReference>
<organism evidence="2 3">
    <name type="scientific">Nocardia puris</name>
    <dbReference type="NCBI Taxonomy" id="208602"/>
    <lineage>
        <taxon>Bacteria</taxon>
        <taxon>Bacillati</taxon>
        <taxon>Actinomycetota</taxon>
        <taxon>Actinomycetes</taxon>
        <taxon>Mycobacteriales</taxon>
        <taxon>Nocardiaceae</taxon>
        <taxon>Nocardia</taxon>
    </lineage>
</organism>
<evidence type="ECO:0000313" key="3">
    <source>
        <dbReference type="Proteomes" id="UP000252586"/>
    </source>
</evidence>
<accession>A0A366DJM2</accession>
<protein>
    <submittedName>
        <fullName evidence="2">Uncharacterized protein</fullName>
    </submittedName>
</protein>